<organism evidence="3 4">
    <name type="scientific">Streptomyces mirabilis</name>
    <dbReference type="NCBI Taxonomy" id="68239"/>
    <lineage>
        <taxon>Bacteria</taxon>
        <taxon>Bacillati</taxon>
        <taxon>Actinomycetota</taxon>
        <taxon>Actinomycetes</taxon>
        <taxon>Kitasatosporales</taxon>
        <taxon>Streptomycetaceae</taxon>
        <taxon>Streptomyces</taxon>
    </lineage>
</organism>
<dbReference type="RefSeq" id="WP_143603874.1">
    <property type="nucleotide sequence ID" value="NZ_CP107955.1"/>
</dbReference>
<dbReference type="Pfam" id="PF02615">
    <property type="entry name" value="Ldh_2"/>
    <property type="match status" value="1"/>
</dbReference>
<dbReference type="InterPro" id="IPR043144">
    <property type="entry name" value="Mal/L-sulf/L-lact_DH-like_ah"/>
</dbReference>
<evidence type="ECO:0000256" key="2">
    <source>
        <dbReference type="ARBA" id="ARBA00023002"/>
    </source>
</evidence>
<proteinExistence type="inferred from homology"/>
<dbReference type="Gene3D" id="1.10.1530.10">
    <property type="match status" value="1"/>
</dbReference>
<dbReference type="InterPro" id="IPR003767">
    <property type="entry name" value="Malate/L-lactate_DH-like"/>
</dbReference>
<gene>
    <name evidence="3" type="ORF">PU648_08855</name>
</gene>
<dbReference type="EMBL" id="JARAKF010000001">
    <property type="protein sequence ID" value="MDU8992465.1"/>
    <property type="molecule type" value="Genomic_DNA"/>
</dbReference>
<dbReference type="PANTHER" id="PTHR11091:SF0">
    <property type="entry name" value="MALATE DEHYDROGENASE"/>
    <property type="match status" value="1"/>
</dbReference>
<dbReference type="InterPro" id="IPR043143">
    <property type="entry name" value="Mal/L-sulf/L-lact_DH-like_NADP"/>
</dbReference>
<dbReference type="InterPro" id="IPR036111">
    <property type="entry name" value="Mal/L-sulfo/L-lacto_DH-like_sf"/>
</dbReference>
<dbReference type="Gene3D" id="3.30.1370.60">
    <property type="entry name" value="Hypothetical oxidoreductase yiak, domain 2"/>
    <property type="match status" value="1"/>
</dbReference>
<sequence length="360" mass="37754">MDKVMPVADQYRIAPNVAETIAARALTDAGVAPADSAAVADALVQTSLRGISTHGLRLLPQYLSDIEHGIANPRPVCTVVRETGPTAVLDADSALGIVAGLRGTEEAVRRASRFGVSVVVVRNSNHFGAASVYSRAMAKAGMIGWVMTSCSPRVAPFNGSKAHLGTNPISVAAGAGDHEFVLDMATSQVCLGEIRERGRQGEPLEEGWAKDAAGRPTVDAAQVSTLMPLGAGHKGQGLGMVVSLMTAVLAGSPLDWELEHIESAPHGRGRQVAHFLMCLDPAVFGGDEAFDERMRTFVDDTRRSPSTGAEPVRVPGDPERITAARNAAHGIPLDPRTGQRLYGLAADYGMDNLLPTTGIA</sequence>
<keyword evidence="2" id="KW-0560">Oxidoreductase</keyword>
<evidence type="ECO:0000313" key="3">
    <source>
        <dbReference type="EMBL" id="MDU8992465.1"/>
    </source>
</evidence>
<accession>A0ABU3UF72</accession>
<comment type="caution">
    <text evidence="3">The sequence shown here is derived from an EMBL/GenBank/DDBJ whole genome shotgun (WGS) entry which is preliminary data.</text>
</comment>
<dbReference type="PANTHER" id="PTHR11091">
    <property type="entry name" value="OXIDOREDUCTASE-RELATED"/>
    <property type="match status" value="1"/>
</dbReference>
<keyword evidence="4" id="KW-1185">Reference proteome</keyword>
<dbReference type="SUPFAM" id="SSF89733">
    <property type="entry name" value="L-sulfolactate dehydrogenase-like"/>
    <property type="match status" value="1"/>
</dbReference>
<evidence type="ECO:0000313" key="4">
    <source>
        <dbReference type="Proteomes" id="UP001257627"/>
    </source>
</evidence>
<dbReference type="Proteomes" id="UP001257627">
    <property type="component" value="Unassembled WGS sequence"/>
</dbReference>
<name>A0ABU3UF72_9ACTN</name>
<comment type="similarity">
    <text evidence="1">Belongs to the LDH2/MDH2 oxidoreductase family.</text>
</comment>
<protein>
    <submittedName>
        <fullName evidence="3">Ldh family oxidoreductase</fullName>
    </submittedName>
</protein>
<evidence type="ECO:0000256" key="1">
    <source>
        <dbReference type="ARBA" id="ARBA00006056"/>
    </source>
</evidence>
<reference evidence="3 4" key="1">
    <citation type="submission" date="2023-02" db="EMBL/GenBank/DDBJ databases">
        <authorList>
            <person name="Maleckis M."/>
        </authorList>
    </citation>
    <scope>NUCLEOTIDE SEQUENCE [LARGE SCALE GENOMIC DNA]</scope>
    <source>
        <strain evidence="3 4">P8-A2</strain>
    </source>
</reference>